<protein>
    <recommendedName>
        <fullName evidence="5">Phosphoenolpyruvate guanylyltransferase</fullName>
        <shortName evidence="5">PEP guanylyltransferase</shortName>
        <ecNumber evidence="5">2.7.7.105</ecNumber>
    </recommendedName>
</protein>
<dbReference type="Proteomes" id="UP000305109">
    <property type="component" value="Unassembled WGS sequence"/>
</dbReference>
<comment type="catalytic activity">
    <reaction evidence="5">
        <text>phosphoenolpyruvate + GTP + H(+) = enolpyruvoyl-2-diphospho-5'-guanosine + diphosphate</text>
        <dbReference type="Rhea" id="RHEA:30519"/>
        <dbReference type="ChEBI" id="CHEBI:15378"/>
        <dbReference type="ChEBI" id="CHEBI:33019"/>
        <dbReference type="ChEBI" id="CHEBI:37565"/>
        <dbReference type="ChEBI" id="CHEBI:58702"/>
        <dbReference type="ChEBI" id="CHEBI:143701"/>
        <dbReference type="EC" id="2.7.7.105"/>
    </reaction>
</comment>
<keyword evidence="7" id="KW-1185">Reference proteome</keyword>
<dbReference type="HAMAP" id="MF_02114">
    <property type="entry name" value="CofC"/>
    <property type="match status" value="1"/>
</dbReference>
<feature type="binding site" evidence="5">
    <location>
        <position position="172"/>
    </location>
    <ligand>
        <name>phosphoenolpyruvate</name>
        <dbReference type="ChEBI" id="CHEBI:58702"/>
    </ligand>
</feature>
<name>A0ABY2RQE8_9NOCA</name>
<evidence type="ECO:0000313" key="6">
    <source>
        <dbReference type="EMBL" id="TJZ81279.1"/>
    </source>
</evidence>
<organism evidence="6 7">
    <name type="scientific">Rhodococcus oryzae</name>
    <dbReference type="NCBI Taxonomy" id="2571143"/>
    <lineage>
        <taxon>Bacteria</taxon>
        <taxon>Bacillati</taxon>
        <taxon>Actinomycetota</taxon>
        <taxon>Actinomycetes</taxon>
        <taxon>Mycobacteriales</taxon>
        <taxon>Nocardiaceae</taxon>
        <taxon>Rhodococcus</taxon>
    </lineage>
</organism>
<comment type="function">
    <text evidence="5">Guanylyltransferase that catalyzes the activation of phosphoenolpyruvate (PEP) as enolpyruvoyl-2-diphospho-5'-guanosine, via the condensation of PEP with GTP. It is involved in the biosynthesis of coenzyme F420, a hydride carrier cofactor.</text>
</comment>
<evidence type="ECO:0000256" key="5">
    <source>
        <dbReference type="HAMAP-Rule" id="MF_02114"/>
    </source>
</evidence>
<reference evidence="6 7" key="1">
    <citation type="submission" date="2019-04" db="EMBL/GenBank/DDBJ databases">
        <title>Rhodococcus oryzae sp. nov., a novel actinomycete isolated from rhizosphere soil of rice (Oryza sativa L.).</title>
        <authorList>
            <person name="Li C."/>
        </authorList>
    </citation>
    <scope>NUCLEOTIDE SEQUENCE [LARGE SCALE GENOMIC DNA]</scope>
    <source>
        <strain evidence="6 7">NEAU-CX67</strain>
    </source>
</reference>
<comment type="similarity">
    <text evidence="5">Belongs to the CofC family.</text>
</comment>
<comment type="pathway">
    <text evidence="5">Cofactor biosynthesis; coenzyme F420 biosynthesis.</text>
</comment>
<evidence type="ECO:0000256" key="1">
    <source>
        <dbReference type="ARBA" id="ARBA00022679"/>
    </source>
</evidence>
<dbReference type="RefSeq" id="WP_136906393.1">
    <property type="nucleotide sequence ID" value="NZ_SUMD01000001.1"/>
</dbReference>
<accession>A0ABY2RQE8</accession>
<dbReference type="GO" id="GO:0043814">
    <property type="term" value="F:phospholactate guanylyltransferase activity"/>
    <property type="evidence" value="ECO:0007669"/>
    <property type="project" value="UniProtKB-EC"/>
</dbReference>
<feature type="binding site" evidence="5">
    <location>
        <position position="169"/>
    </location>
    <ligand>
        <name>phosphoenolpyruvate</name>
        <dbReference type="ChEBI" id="CHEBI:58702"/>
    </ligand>
</feature>
<evidence type="ECO:0000256" key="3">
    <source>
        <dbReference type="ARBA" id="ARBA00022741"/>
    </source>
</evidence>
<keyword evidence="2 5" id="KW-0548">Nucleotidyltransferase</keyword>
<dbReference type="Gene3D" id="3.90.550.10">
    <property type="entry name" value="Spore Coat Polysaccharide Biosynthesis Protein SpsA, Chain A"/>
    <property type="match status" value="1"/>
</dbReference>
<evidence type="ECO:0000256" key="2">
    <source>
        <dbReference type="ARBA" id="ARBA00022695"/>
    </source>
</evidence>
<feature type="binding site" evidence="5">
    <location>
        <position position="152"/>
    </location>
    <ligand>
        <name>phosphoenolpyruvate</name>
        <dbReference type="ChEBI" id="CHEBI:58702"/>
    </ligand>
</feature>
<gene>
    <name evidence="6" type="primary">cofC</name>
    <name evidence="5" type="synonym">fbiD</name>
    <name evidence="6" type="ORF">FCG67_01090</name>
</gene>
<evidence type="ECO:0000256" key="4">
    <source>
        <dbReference type="ARBA" id="ARBA00023134"/>
    </source>
</evidence>
<comment type="caution">
    <text evidence="6">The sequence shown here is derived from an EMBL/GenBank/DDBJ whole genome shotgun (WGS) entry which is preliminary data.</text>
</comment>
<dbReference type="PANTHER" id="PTHR40392">
    <property type="entry name" value="2-PHOSPHO-L-LACTATE GUANYLYLTRANSFERASE"/>
    <property type="match status" value="1"/>
</dbReference>
<dbReference type="NCBIfam" id="TIGR03552">
    <property type="entry name" value="F420_cofC"/>
    <property type="match status" value="1"/>
</dbReference>
<evidence type="ECO:0000313" key="7">
    <source>
        <dbReference type="Proteomes" id="UP000305109"/>
    </source>
</evidence>
<dbReference type="InterPro" id="IPR002835">
    <property type="entry name" value="CofC"/>
</dbReference>
<dbReference type="SUPFAM" id="SSF53448">
    <property type="entry name" value="Nucleotide-diphospho-sugar transferases"/>
    <property type="match status" value="1"/>
</dbReference>
<dbReference type="Pfam" id="PF01983">
    <property type="entry name" value="CofC"/>
    <property type="match status" value="1"/>
</dbReference>
<keyword evidence="4 5" id="KW-0342">GTP-binding</keyword>
<dbReference type="EC" id="2.7.7.105" evidence="5"/>
<keyword evidence="1 5" id="KW-0808">Transferase</keyword>
<dbReference type="EMBL" id="SUMD01000001">
    <property type="protein sequence ID" value="TJZ81279.1"/>
    <property type="molecule type" value="Genomic_DNA"/>
</dbReference>
<dbReference type="PANTHER" id="PTHR40392:SF1">
    <property type="entry name" value="2-PHOSPHO-L-LACTATE GUANYLYLTRANSFERASE"/>
    <property type="match status" value="1"/>
</dbReference>
<keyword evidence="3 5" id="KW-0547">Nucleotide-binding</keyword>
<proteinExistence type="inferred from homology"/>
<sequence length="235" mass="24288">MDPAHRTPPAGQAHVLIAVKELGRAKSRLAARLGPQERTALVLAMLRDTLTAAANASGIAELTVITPDPSVARVARECGAGHYADPAGEGGDRLNTVLRAAATHLRSTHGRGPIVALQGDLPCLRPGELTAALAAGARAPRSFVVDHHGTGTAALIVGDQEADLDPAFGPDSARRHRLSGAAELTGDWPGLRLDVDTAADLDAAVMLGPGRATAAELDRIGWPGVAGTARRIHRR</sequence>
<dbReference type="InterPro" id="IPR029044">
    <property type="entry name" value="Nucleotide-diphossugar_trans"/>
</dbReference>